<dbReference type="InterPro" id="IPR007219">
    <property type="entry name" value="XnlR_reg_dom"/>
</dbReference>
<evidence type="ECO:0000259" key="8">
    <source>
        <dbReference type="PROSITE" id="PS50048"/>
    </source>
</evidence>
<keyword evidence="6" id="KW-0863">Zinc-finger</keyword>
<dbReference type="OrthoDB" id="1405595at2759"/>
<dbReference type="Gene3D" id="4.10.240.10">
    <property type="entry name" value="Zn(2)-C6 fungal-type DNA-binding domain"/>
    <property type="match status" value="1"/>
</dbReference>
<feature type="domain" description="C2H2-type" evidence="9">
    <location>
        <begin position="68"/>
        <end position="101"/>
    </location>
</feature>
<dbReference type="AlphaFoldDB" id="A0A8H7XPJ8"/>
<keyword evidence="5" id="KW-0539">Nucleus</keyword>
<evidence type="ECO:0000256" key="4">
    <source>
        <dbReference type="ARBA" id="ARBA00023163"/>
    </source>
</evidence>
<dbReference type="PROSITE" id="PS00463">
    <property type="entry name" value="ZN2_CY6_FUNGAL_1"/>
    <property type="match status" value="1"/>
</dbReference>
<dbReference type="InterPro" id="IPR001138">
    <property type="entry name" value="Zn2Cys6_DnaBD"/>
</dbReference>
<dbReference type="InterPro" id="IPR036236">
    <property type="entry name" value="Znf_C2H2_sf"/>
</dbReference>
<dbReference type="PROSITE" id="PS50157">
    <property type="entry name" value="ZINC_FINGER_C2H2_2"/>
    <property type="match status" value="2"/>
</dbReference>
<evidence type="ECO:0000256" key="6">
    <source>
        <dbReference type="PROSITE-ProRule" id="PRU00042"/>
    </source>
</evidence>
<keyword evidence="4" id="KW-0804">Transcription</keyword>
<accession>A0A8H7XPJ8</accession>
<keyword evidence="1" id="KW-0479">Metal-binding</keyword>
<dbReference type="Pfam" id="PF12874">
    <property type="entry name" value="zf-met"/>
    <property type="match status" value="1"/>
</dbReference>
<dbReference type="GO" id="GO:0008270">
    <property type="term" value="F:zinc ion binding"/>
    <property type="evidence" value="ECO:0007669"/>
    <property type="project" value="UniProtKB-KW"/>
</dbReference>
<keyword evidence="2" id="KW-0862">Zinc</keyword>
<evidence type="ECO:0000259" key="9">
    <source>
        <dbReference type="PROSITE" id="PS50157"/>
    </source>
</evidence>
<dbReference type="CDD" id="cd12148">
    <property type="entry name" value="fungal_TF_MHR"/>
    <property type="match status" value="1"/>
</dbReference>
<evidence type="ECO:0000256" key="1">
    <source>
        <dbReference type="ARBA" id="ARBA00022723"/>
    </source>
</evidence>
<keyword evidence="3" id="KW-0805">Transcription regulation</keyword>
<dbReference type="SUPFAM" id="SSF57701">
    <property type="entry name" value="Zn2/Cys6 DNA-binding domain"/>
    <property type="match status" value="1"/>
</dbReference>
<feature type="compositionally biased region" description="Basic residues" evidence="7">
    <location>
        <begin position="750"/>
        <end position="761"/>
    </location>
</feature>
<dbReference type="CDD" id="cd00067">
    <property type="entry name" value="GAL4"/>
    <property type="match status" value="1"/>
</dbReference>
<dbReference type="PROSITE" id="PS00028">
    <property type="entry name" value="ZINC_FINGER_C2H2_1"/>
    <property type="match status" value="1"/>
</dbReference>
<evidence type="ECO:0000256" key="2">
    <source>
        <dbReference type="ARBA" id="ARBA00022833"/>
    </source>
</evidence>
<dbReference type="PROSITE" id="PS50048">
    <property type="entry name" value="ZN2_CY6_FUNGAL_2"/>
    <property type="match status" value="1"/>
</dbReference>
<comment type="caution">
    <text evidence="10">The sequence shown here is derived from an EMBL/GenBank/DDBJ whole genome shotgun (WGS) entry which is preliminary data.</text>
</comment>
<gene>
    <name evidence="10" type="ORF">JR316_009765</name>
</gene>
<dbReference type="GO" id="GO:0000981">
    <property type="term" value="F:DNA-binding transcription factor activity, RNA polymerase II-specific"/>
    <property type="evidence" value="ECO:0007669"/>
    <property type="project" value="InterPro"/>
</dbReference>
<feature type="domain" description="C2H2-type" evidence="9">
    <location>
        <begin position="40"/>
        <end position="67"/>
    </location>
</feature>
<dbReference type="SMART" id="SM00066">
    <property type="entry name" value="GAL4"/>
    <property type="match status" value="1"/>
</dbReference>
<dbReference type="PANTHER" id="PTHR47660:SF2">
    <property type="entry name" value="TRANSCRIPTION FACTOR WITH C2H2 AND ZN(2)-CYS(6) DNA BINDING DOMAIN (EUROFUNG)"/>
    <property type="match status" value="1"/>
</dbReference>
<dbReference type="Pfam" id="PF00096">
    <property type="entry name" value="zf-C2H2"/>
    <property type="match status" value="1"/>
</dbReference>
<evidence type="ECO:0000256" key="7">
    <source>
        <dbReference type="SAM" id="MobiDB-lite"/>
    </source>
</evidence>
<dbReference type="GO" id="GO:0003677">
    <property type="term" value="F:DNA binding"/>
    <property type="evidence" value="ECO:0007669"/>
    <property type="project" value="InterPro"/>
</dbReference>
<reference evidence="10" key="1">
    <citation type="submission" date="2021-02" db="EMBL/GenBank/DDBJ databases">
        <title>Psilocybe cubensis genome.</title>
        <authorList>
            <person name="Mckernan K.J."/>
            <person name="Crawford S."/>
            <person name="Trippe A."/>
            <person name="Kane L.T."/>
            <person name="Mclaughlin S."/>
        </authorList>
    </citation>
    <scope>NUCLEOTIDE SEQUENCE [LARGE SCALE GENOMIC DNA]</scope>
    <source>
        <strain evidence="10">MGC-MH-2018</strain>
    </source>
</reference>
<dbReference type="PANTHER" id="PTHR47660">
    <property type="entry name" value="TRANSCRIPTION FACTOR WITH C2H2 AND ZN(2)-CYS(6) DNA BINDING DOMAIN (EUROFUNG)-RELATED-RELATED"/>
    <property type="match status" value="1"/>
</dbReference>
<dbReference type="SMART" id="SM00355">
    <property type="entry name" value="ZnF_C2H2"/>
    <property type="match status" value="2"/>
</dbReference>
<dbReference type="Gene3D" id="3.30.160.60">
    <property type="entry name" value="Classic Zinc Finger"/>
    <property type="match status" value="2"/>
</dbReference>
<dbReference type="Pfam" id="PF00172">
    <property type="entry name" value="Zn_clus"/>
    <property type="match status" value="1"/>
</dbReference>
<evidence type="ECO:0000256" key="3">
    <source>
        <dbReference type="ARBA" id="ARBA00023015"/>
    </source>
</evidence>
<dbReference type="GO" id="GO:0006351">
    <property type="term" value="P:DNA-templated transcription"/>
    <property type="evidence" value="ECO:0007669"/>
    <property type="project" value="InterPro"/>
</dbReference>
<feature type="region of interest" description="Disordered" evidence="7">
    <location>
        <begin position="737"/>
        <end position="761"/>
    </location>
</feature>
<dbReference type="EMBL" id="JAFIQS010000010">
    <property type="protein sequence ID" value="KAG5165071.1"/>
    <property type="molecule type" value="Genomic_DNA"/>
</dbReference>
<evidence type="ECO:0000313" key="10">
    <source>
        <dbReference type="EMBL" id="KAG5165071.1"/>
    </source>
</evidence>
<feature type="region of interest" description="Disordered" evidence="7">
    <location>
        <begin position="141"/>
        <end position="185"/>
    </location>
</feature>
<evidence type="ECO:0000256" key="5">
    <source>
        <dbReference type="ARBA" id="ARBA00023242"/>
    </source>
</evidence>
<dbReference type="InterPro" id="IPR013087">
    <property type="entry name" value="Znf_C2H2_type"/>
</dbReference>
<dbReference type="Pfam" id="PF04082">
    <property type="entry name" value="Fungal_trans"/>
    <property type="match status" value="1"/>
</dbReference>
<feature type="compositionally biased region" description="Low complexity" evidence="7">
    <location>
        <begin position="164"/>
        <end position="184"/>
    </location>
</feature>
<sequence length="761" mass="84862">MPHLPLTETTIKNSIDLKANGEVSRMRSHKGNMPSLPQTKYCALCPAKFTRTTHLNRHLRSHTNERAHRCNICNAEFTRSDLLTRHKRTCGDSNVNRSRRKSCQACAESKVKCNLQQPCSKCSSRGRECVFINDPEASRNRKIAKKAGKPAPSVVSSEGDFSESTTSLDSLGPSSPSSTFSFGSHGQQDNLSYLVSPPPTGQLLPGSSFGLQTSDCSSSACSSSACSSRSSPQLDYFDGRKLSNSFNMSFEALELEADYNNDYFPNTVDPFVEDGYSPCVPRVQTETDLSGWFETNRTSAVYGNSDPSLYSQSHCLPTNMDFVNNSANLNPASSGKSPFLRHTFSTIPQASQTTPSPFAHSSAQTDPTTEELNQYLFLFFSEFNHQIPLCHHPSWRMETVPPLLLSAMQACGALFAKTPTSIEYIGKVLTTSRDTLIMEYSKPTCTLKDHMNLILTVVLLQSIGLIQCRPDQRALSKVYHEILVMMIRKSGLIKLTQSWPPPEFSNPQYLENSWRDWARYETFKRALLLAYVQDCVHGVYYSGQPALTNSELDINLPADDDLWRAQTAQDWYQLQTMPSNYGIGSARILGMSLQMSLAALKEQAPAAFPYTVNPFSAFILIHSILRDVFLPPQTPRPIPTNGASDPDAVDTLTIQCALHNWHQIWSSNHEALRLEQHNPDNAFVHNASPFYWLARLAQGAKHNGSFVVRALSTKTDVEDRYRMVKAWIHQIHSSIRHGSQTSPHLTSPHAHSRHGSFSHAS</sequence>
<proteinExistence type="predicted"/>
<name>A0A8H7XPJ8_PSICU</name>
<protein>
    <submittedName>
        <fullName evidence="10">Uncharacterized protein</fullName>
    </submittedName>
</protein>
<feature type="domain" description="Zn(2)-C6 fungal-type" evidence="8">
    <location>
        <begin position="102"/>
        <end position="131"/>
    </location>
</feature>
<dbReference type="SUPFAM" id="SSF57667">
    <property type="entry name" value="beta-beta-alpha zinc fingers"/>
    <property type="match status" value="1"/>
</dbReference>
<organism evidence="10">
    <name type="scientific">Psilocybe cubensis</name>
    <name type="common">Psychedelic mushroom</name>
    <name type="synonym">Stropharia cubensis</name>
    <dbReference type="NCBI Taxonomy" id="181762"/>
    <lineage>
        <taxon>Eukaryota</taxon>
        <taxon>Fungi</taxon>
        <taxon>Dikarya</taxon>
        <taxon>Basidiomycota</taxon>
        <taxon>Agaricomycotina</taxon>
        <taxon>Agaricomycetes</taxon>
        <taxon>Agaricomycetidae</taxon>
        <taxon>Agaricales</taxon>
        <taxon>Agaricineae</taxon>
        <taxon>Strophariaceae</taxon>
        <taxon>Psilocybe</taxon>
    </lineage>
</organism>
<dbReference type="InterPro" id="IPR036864">
    <property type="entry name" value="Zn2-C6_fun-type_DNA-bd_sf"/>
</dbReference>